<keyword evidence="1" id="KW-0812">Transmembrane</keyword>
<name>A0A0D8X6X9_DICVI</name>
<feature type="transmembrane region" description="Helical" evidence="1">
    <location>
        <begin position="21"/>
        <end position="41"/>
    </location>
</feature>
<accession>A0A0D8X6X9</accession>
<sequence length="55" mass="6775">MNRNRNEGYNRRERRTIFLPLDYIKLSPFMLVFYYLLAVVVKCKPTQPHFYFSDL</sequence>
<evidence type="ECO:0000313" key="2">
    <source>
        <dbReference type="EMBL" id="KJH40258.1"/>
    </source>
</evidence>
<dbReference type="Proteomes" id="UP000053766">
    <property type="component" value="Unassembled WGS sequence"/>
</dbReference>
<gene>
    <name evidence="2" type="ORF">DICVIV_13802</name>
</gene>
<keyword evidence="3" id="KW-1185">Reference proteome</keyword>
<reference evidence="2 3" key="1">
    <citation type="submission" date="2013-11" db="EMBL/GenBank/DDBJ databases">
        <title>Draft genome of the bovine lungworm Dictyocaulus viviparus.</title>
        <authorList>
            <person name="Mitreva M."/>
        </authorList>
    </citation>
    <scope>NUCLEOTIDE SEQUENCE [LARGE SCALE GENOMIC DNA]</scope>
    <source>
        <strain evidence="2 3">HannoverDv2000</strain>
    </source>
</reference>
<dbReference type="EMBL" id="KN717451">
    <property type="protein sequence ID" value="KJH40258.1"/>
    <property type="molecule type" value="Genomic_DNA"/>
</dbReference>
<dbReference type="AlphaFoldDB" id="A0A0D8X6X9"/>
<keyword evidence="1" id="KW-1133">Transmembrane helix</keyword>
<evidence type="ECO:0000313" key="3">
    <source>
        <dbReference type="Proteomes" id="UP000053766"/>
    </source>
</evidence>
<organism evidence="2 3">
    <name type="scientific">Dictyocaulus viviparus</name>
    <name type="common">Bovine lungworm</name>
    <dbReference type="NCBI Taxonomy" id="29172"/>
    <lineage>
        <taxon>Eukaryota</taxon>
        <taxon>Metazoa</taxon>
        <taxon>Ecdysozoa</taxon>
        <taxon>Nematoda</taxon>
        <taxon>Chromadorea</taxon>
        <taxon>Rhabditida</taxon>
        <taxon>Rhabditina</taxon>
        <taxon>Rhabditomorpha</taxon>
        <taxon>Strongyloidea</taxon>
        <taxon>Metastrongylidae</taxon>
        <taxon>Dictyocaulus</taxon>
    </lineage>
</organism>
<proteinExistence type="predicted"/>
<evidence type="ECO:0000256" key="1">
    <source>
        <dbReference type="SAM" id="Phobius"/>
    </source>
</evidence>
<keyword evidence="1" id="KW-0472">Membrane</keyword>
<protein>
    <submittedName>
        <fullName evidence="2">Uncharacterized protein</fullName>
    </submittedName>
</protein>
<reference evidence="3" key="2">
    <citation type="journal article" date="2016" name="Sci. Rep.">
        <title>Dictyocaulus viviparus genome, variome and transcriptome elucidate lungworm biology and support future intervention.</title>
        <authorList>
            <person name="McNulty S.N."/>
            <person name="Strube C."/>
            <person name="Rosa B.A."/>
            <person name="Martin J.C."/>
            <person name="Tyagi R."/>
            <person name="Choi Y.J."/>
            <person name="Wang Q."/>
            <person name="Hallsworth Pepin K."/>
            <person name="Zhang X."/>
            <person name="Ozersky P."/>
            <person name="Wilson R.K."/>
            <person name="Sternberg P.W."/>
            <person name="Gasser R.B."/>
            <person name="Mitreva M."/>
        </authorList>
    </citation>
    <scope>NUCLEOTIDE SEQUENCE [LARGE SCALE GENOMIC DNA]</scope>
    <source>
        <strain evidence="3">HannoverDv2000</strain>
    </source>
</reference>